<dbReference type="RefSeq" id="WP_268899911.1">
    <property type="nucleotide sequence ID" value="NZ_JAPTNE010000005.1"/>
</dbReference>
<proteinExistence type="predicted"/>
<evidence type="ECO:0000313" key="1">
    <source>
        <dbReference type="EMBL" id="MCZ0806305.1"/>
    </source>
</evidence>
<dbReference type="Proteomes" id="UP001077662">
    <property type="component" value="Unassembled WGS sequence"/>
</dbReference>
<dbReference type="SUPFAM" id="SSF52540">
    <property type="entry name" value="P-loop containing nucleoside triphosphate hydrolases"/>
    <property type="match status" value="1"/>
</dbReference>
<dbReference type="EMBL" id="JAPTNE010000005">
    <property type="protein sequence ID" value="MCZ0806305.1"/>
    <property type="molecule type" value="Genomic_DNA"/>
</dbReference>
<dbReference type="AlphaFoldDB" id="A0AAP3DFS0"/>
<protein>
    <recommendedName>
        <fullName evidence="3">LuxR family transcriptional regulator</fullName>
    </recommendedName>
</protein>
<dbReference type="Gene3D" id="3.40.50.300">
    <property type="entry name" value="P-loop containing nucleotide triphosphate hydrolases"/>
    <property type="match status" value="1"/>
</dbReference>
<accession>A0AAP3DFS0</accession>
<sequence length="163" mass="18571">MDQALSLPITLIVAPACYGKTTSVGLWIKENQKCVGWLSLDTQDNEYIRFWSHLIASLEVVLPGVTEKCSLILDRGYQDSFSLINTLIEHMQLVKKTVVFVLDDLHVIYRNDILESLTWLIEYLPHHVHLLVTARTDPPLPIVKWRARGQIASKVSPSVHLQM</sequence>
<name>A0AAP3DFS0_BRELA</name>
<organism evidence="1 2">
    <name type="scientific">Brevibacillus laterosporus</name>
    <name type="common">Bacillus laterosporus</name>
    <dbReference type="NCBI Taxonomy" id="1465"/>
    <lineage>
        <taxon>Bacteria</taxon>
        <taxon>Bacillati</taxon>
        <taxon>Bacillota</taxon>
        <taxon>Bacilli</taxon>
        <taxon>Bacillales</taxon>
        <taxon>Paenibacillaceae</taxon>
        <taxon>Brevibacillus</taxon>
    </lineage>
</organism>
<evidence type="ECO:0000313" key="2">
    <source>
        <dbReference type="Proteomes" id="UP001077662"/>
    </source>
</evidence>
<evidence type="ECO:0008006" key="3">
    <source>
        <dbReference type="Google" id="ProtNLM"/>
    </source>
</evidence>
<dbReference type="InterPro" id="IPR027417">
    <property type="entry name" value="P-loop_NTPase"/>
</dbReference>
<reference evidence="1" key="1">
    <citation type="submission" date="2022-09" db="EMBL/GenBank/DDBJ databases">
        <title>Genome analysis and characterization of larvicidal activity of Brevibacillus strains.</title>
        <authorList>
            <person name="Patrusheva E.V."/>
            <person name="Izotova A.O."/>
            <person name="Toshchakov S.V."/>
            <person name="Sineoky S.P."/>
        </authorList>
    </citation>
    <scope>NUCLEOTIDE SEQUENCE</scope>
    <source>
        <strain evidence="1">VKPM_B-13247</strain>
    </source>
</reference>
<comment type="caution">
    <text evidence="1">The sequence shown here is derived from an EMBL/GenBank/DDBJ whole genome shotgun (WGS) entry which is preliminary data.</text>
</comment>
<gene>
    <name evidence="1" type="ORF">O0554_05130</name>
</gene>